<keyword evidence="1" id="KW-0472">Membrane</keyword>
<dbReference type="RefSeq" id="WP_121168330.1">
    <property type="nucleotide sequence ID" value="NZ_RAPE01000004.1"/>
</dbReference>
<protein>
    <submittedName>
        <fullName evidence="3">Protein hupE</fullName>
    </submittedName>
</protein>
<dbReference type="PIRSF" id="PIRSF016919">
    <property type="entry name" value="HupE_UreJ"/>
    <property type="match status" value="1"/>
</dbReference>
<dbReference type="InterPro" id="IPR007038">
    <property type="entry name" value="HupE_UreJ"/>
</dbReference>
<evidence type="ECO:0000256" key="2">
    <source>
        <dbReference type="SAM" id="SignalP"/>
    </source>
</evidence>
<evidence type="ECO:0000256" key="1">
    <source>
        <dbReference type="SAM" id="Phobius"/>
    </source>
</evidence>
<dbReference type="AlphaFoldDB" id="A0A3A8AT05"/>
<keyword evidence="4" id="KW-1185">Reference proteome</keyword>
<dbReference type="OrthoDB" id="9808192at2"/>
<evidence type="ECO:0000313" key="3">
    <source>
        <dbReference type="EMBL" id="RKF13548.1"/>
    </source>
</evidence>
<keyword evidence="2" id="KW-0732">Signal</keyword>
<dbReference type="Pfam" id="PF04955">
    <property type="entry name" value="HupE_UreJ"/>
    <property type="match status" value="1"/>
</dbReference>
<gene>
    <name evidence="3" type="ORF">D6850_14775</name>
</gene>
<name>A0A3A8AT05_9RHOB</name>
<keyword evidence="1" id="KW-0812">Transmembrane</keyword>
<feature type="transmembrane region" description="Helical" evidence="1">
    <location>
        <begin position="172"/>
        <end position="189"/>
    </location>
</feature>
<feature type="transmembrane region" description="Helical" evidence="1">
    <location>
        <begin position="43"/>
        <end position="62"/>
    </location>
</feature>
<feature type="transmembrane region" description="Helical" evidence="1">
    <location>
        <begin position="136"/>
        <end position="160"/>
    </location>
</feature>
<reference evidence="3 4" key="1">
    <citation type="submission" date="2018-09" db="EMBL/GenBank/DDBJ databases">
        <title>Roseovarius spongiae sp. nov., isolated from a marine sponge.</title>
        <authorList>
            <person name="Zhuang L."/>
            <person name="Luo L."/>
        </authorList>
    </citation>
    <scope>NUCLEOTIDE SEQUENCE [LARGE SCALE GENOMIC DNA]</scope>
    <source>
        <strain evidence="3 4">HN-E21</strain>
    </source>
</reference>
<proteinExistence type="predicted"/>
<feature type="transmembrane region" description="Helical" evidence="1">
    <location>
        <begin position="69"/>
        <end position="88"/>
    </location>
</feature>
<comment type="caution">
    <text evidence="3">The sequence shown here is derived from an EMBL/GenBank/DDBJ whole genome shotgun (WGS) entry which is preliminary data.</text>
</comment>
<feature type="signal peptide" evidence="2">
    <location>
        <begin position="1"/>
        <end position="19"/>
    </location>
</feature>
<feature type="chain" id="PRO_5017448091" evidence="2">
    <location>
        <begin position="20"/>
        <end position="191"/>
    </location>
</feature>
<evidence type="ECO:0000313" key="4">
    <source>
        <dbReference type="Proteomes" id="UP000281128"/>
    </source>
</evidence>
<accession>A0A3A8AT05</accession>
<dbReference type="EMBL" id="RAPE01000004">
    <property type="protein sequence ID" value="RKF13548.1"/>
    <property type="molecule type" value="Genomic_DNA"/>
</dbReference>
<keyword evidence="1" id="KW-1133">Transmembrane helix</keyword>
<sequence length="191" mass="18692">MKPILAAAALSIAGTPALAHLNPAEHGSFAAGLSHPAFGLDHILAMLAVGLWAATLGGRAIWALPSSFVGVMMVGFMAAVAGIGLPLVEPMILVSVLALGLAVALSLRLPISAAAGVVGVFALFHGHAHGGELGTAGALAFGAGFAITTALLHAVGVGVALAASRIIAGSKVLQGMGWATALCGLWVIVGS</sequence>
<dbReference type="Proteomes" id="UP000281128">
    <property type="component" value="Unassembled WGS sequence"/>
</dbReference>
<feature type="transmembrane region" description="Helical" evidence="1">
    <location>
        <begin position="94"/>
        <end position="124"/>
    </location>
</feature>
<organism evidence="3 4">
    <name type="scientific">Roseovarius spongiae</name>
    <dbReference type="NCBI Taxonomy" id="2320272"/>
    <lineage>
        <taxon>Bacteria</taxon>
        <taxon>Pseudomonadati</taxon>
        <taxon>Pseudomonadota</taxon>
        <taxon>Alphaproteobacteria</taxon>
        <taxon>Rhodobacterales</taxon>
        <taxon>Roseobacteraceae</taxon>
        <taxon>Roseovarius</taxon>
    </lineage>
</organism>